<dbReference type="GO" id="GO:0045944">
    <property type="term" value="P:positive regulation of transcription by RNA polymerase II"/>
    <property type="evidence" value="ECO:0007669"/>
    <property type="project" value="TreeGrafter"/>
</dbReference>
<dbReference type="OrthoDB" id="9871914at2759"/>
<dbReference type="GO" id="GO:0035025">
    <property type="term" value="P:positive regulation of Rho protein signal transduction"/>
    <property type="evidence" value="ECO:0007669"/>
    <property type="project" value="InterPro"/>
</dbReference>
<feature type="non-terminal residue" evidence="1">
    <location>
        <position position="119"/>
    </location>
</feature>
<comment type="caution">
    <text evidence="1">The sequence shown here is derived from an EMBL/GenBank/DDBJ whole genome shotgun (WGS) entry which is preliminary data.</text>
</comment>
<feature type="non-terminal residue" evidence="1">
    <location>
        <position position="1"/>
    </location>
</feature>
<sequence length="119" mass="13353">KNISICEKSKIAIQNRGKMHSTLNEKIAKFNAKAVGHVEKQSTNPFSSDNSVKDMAKRRFSGDEYGRPVKGSLTESRGFRASALVYKEMLQLCEIIEDYGETISDDDPRKVICFGDLFS</sequence>
<dbReference type="AlphaFoldDB" id="A0A0T6B297"/>
<dbReference type="PANTHER" id="PTHR22739:SF7">
    <property type="entry name" value="EG:152A3.3 PROTEIN-RELATED"/>
    <property type="match status" value="1"/>
</dbReference>
<dbReference type="EMBL" id="LJIG01016140">
    <property type="protein sequence ID" value="KRT81494.1"/>
    <property type="molecule type" value="Genomic_DNA"/>
</dbReference>
<dbReference type="InterPro" id="IPR038095">
    <property type="entry name" value="Costars_sf"/>
</dbReference>
<dbReference type="Gene3D" id="1.10.10.1540">
    <property type="entry name" value="Costar domain"/>
    <property type="match status" value="1"/>
</dbReference>
<accession>A0A0T6B297</accession>
<dbReference type="Proteomes" id="UP000051574">
    <property type="component" value="Unassembled WGS sequence"/>
</dbReference>
<organism evidence="1 2">
    <name type="scientific">Oryctes borbonicus</name>
    <dbReference type="NCBI Taxonomy" id="1629725"/>
    <lineage>
        <taxon>Eukaryota</taxon>
        <taxon>Metazoa</taxon>
        <taxon>Ecdysozoa</taxon>
        <taxon>Arthropoda</taxon>
        <taxon>Hexapoda</taxon>
        <taxon>Insecta</taxon>
        <taxon>Pterygota</taxon>
        <taxon>Neoptera</taxon>
        <taxon>Endopterygota</taxon>
        <taxon>Coleoptera</taxon>
        <taxon>Polyphaga</taxon>
        <taxon>Scarabaeiformia</taxon>
        <taxon>Scarabaeidae</taxon>
        <taxon>Dynastinae</taxon>
        <taxon>Oryctes</taxon>
    </lineage>
</organism>
<evidence type="ECO:0000313" key="2">
    <source>
        <dbReference type="Proteomes" id="UP000051574"/>
    </source>
</evidence>
<gene>
    <name evidence="1" type="ORF">AMK59_5762</name>
</gene>
<evidence type="ECO:0000313" key="1">
    <source>
        <dbReference type="EMBL" id="KRT81494.1"/>
    </source>
</evidence>
<reference evidence="1 2" key="1">
    <citation type="submission" date="2015-09" db="EMBL/GenBank/DDBJ databases">
        <title>Draft genome of the scarab beetle Oryctes borbonicus.</title>
        <authorList>
            <person name="Meyer J.M."/>
            <person name="Markov G.V."/>
            <person name="Baskaran P."/>
            <person name="Herrmann M."/>
            <person name="Sommer R.J."/>
            <person name="Roedelsperger C."/>
        </authorList>
    </citation>
    <scope>NUCLEOTIDE SEQUENCE [LARGE SCALE GENOMIC DNA]</scope>
    <source>
        <strain evidence="1">OB123</strain>
        <tissue evidence="1">Whole animal</tissue>
    </source>
</reference>
<dbReference type="InterPro" id="IPR026111">
    <property type="entry name" value="Abra"/>
</dbReference>
<name>A0A0T6B297_9SCAR</name>
<proteinExistence type="predicted"/>
<dbReference type="GO" id="GO:0003779">
    <property type="term" value="F:actin binding"/>
    <property type="evidence" value="ECO:0007669"/>
    <property type="project" value="InterPro"/>
</dbReference>
<dbReference type="GO" id="GO:0030017">
    <property type="term" value="C:sarcomere"/>
    <property type="evidence" value="ECO:0007669"/>
    <property type="project" value="TreeGrafter"/>
</dbReference>
<protein>
    <submittedName>
        <fullName evidence="1">Uncharacterized protein</fullName>
    </submittedName>
</protein>
<keyword evidence="2" id="KW-1185">Reference proteome</keyword>
<dbReference type="PANTHER" id="PTHR22739">
    <property type="entry name" value="STRIATED MUSCLE ACTIVATOR OF RHO-DEPENDENT SIGNALING-RELATED"/>
    <property type="match status" value="1"/>
</dbReference>